<comment type="caution">
    <text evidence="2">The sequence shown here is derived from an EMBL/GenBank/DDBJ whole genome shotgun (WGS) entry which is preliminary data.</text>
</comment>
<evidence type="ECO:0000313" key="3">
    <source>
        <dbReference type="Proteomes" id="UP000460272"/>
    </source>
</evidence>
<name>A0A6P2C112_9ACTN</name>
<dbReference type="Proteomes" id="UP000460272">
    <property type="component" value="Unassembled WGS sequence"/>
</dbReference>
<dbReference type="OrthoDB" id="4176035at2"/>
<dbReference type="InterPro" id="IPR046309">
    <property type="entry name" value="DUF6424"/>
</dbReference>
<feature type="region of interest" description="Disordered" evidence="1">
    <location>
        <begin position="1"/>
        <end position="27"/>
    </location>
</feature>
<sequence length="281" mass="30189">MTATDPVHSETETHTWSVNVPNHPQRADSPEYVAAKKKMNEIAAQAPGLLYGSGPFQDHHGSALWLKDSQGWFMVRNLAGIEWSAQFCANPVKVDLLRQNAKRLYDLLAPELKQELDPNGLLDTPITDADGVAKWTDSIFNAGVPLHPSFHIGVMPMGKAHAQNPPATADAQNSPDISDQAQAAAAPGDPEPAGVHHYPTPIVDIQLFKYDDFQLWVTDSEGNPAAVTPVGARGSGVASVHVQYATPGSQLAQQKHEQESAGGALILPADHPLAQQAFQNQ</sequence>
<keyword evidence="3" id="KW-1185">Reference proteome</keyword>
<evidence type="ECO:0000256" key="1">
    <source>
        <dbReference type="SAM" id="MobiDB-lite"/>
    </source>
</evidence>
<dbReference type="AlphaFoldDB" id="A0A6P2C112"/>
<feature type="compositionally biased region" description="Low complexity" evidence="1">
    <location>
        <begin position="179"/>
        <end position="193"/>
    </location>
</feature>
<proteinExistence type="predicted"/>
<evidence type="ECO:0000313" key="2">
    <source>
        <dbReference type="EMBL" id="TVZ05082.1"/>
    </source>
</evidence>
<feature type="region of interest" description="Disordered" evidence="1">
    <location>
        <begin position="158"/>
        <end position="194"/>
    </location>
</feature>
<accession>A0A6P2C112</accession>
<organism evidence="2 3">
    <name type="scientific">Trebonia kvetii</name>
    <dbReference type="NCBI Taxonomy" id="2480626"/>
    <lineage>
        <taxon>Bacteria</taxon>
        <taxon>Bacillati</taxon>
        <taxon>Actinomycetota</taxon>
        <taxon>Actinomycetes</taxon>
        <taxon>Streptosporangiales</taxon>
        <taxon>Treboniaceae</taxon>
        <taxon>Trebonia</taxon>
    </lineage>
</organism>
<dbReference type="RefSeq" id="WP_145852787.1">
    <property type="nucleotide sequence ID" value="NZ_RPFW01000002.1"/>
</dbReference>
<reference evidence="2 3" key="1">
    <citation type="submission" date="2018-11" db="EMBL/GenBank/DDBJ databases">
        <title>Trebonia kvetii gen.nov., sp.nov., a novel acidophilic actinobacterium, and proposal of the new actinobacterial family Treboniaceae fam. nov.</title>
        <authorList>
            <person name="Rapoport D."/>
            <person name="Sagova-Mareckova M."/>
            <person name="Sedlacek I."/>
            <person name="Provaznik J."/>
            <person name="Kralova S."/>
            <person name="Pavlinic D."/>
            <person name="Benes V."/>
            <person name="Kopecky J."/>
        </authorList>
    </citation>
    <scope>NUCLEOTIDE SEQUENCE [LARGE SCALE GENOMIC DNA]</scope>
    <source>
        <strain evidence="2 3">15Tr583</strain>
    </source>
</reference>
<dbReference type="Pfam" id="PF19988">
    <property type="entry name" value="DUF6424"/>
    <property type="match status" value="2"/>
</dbReference>
<protein>
    <submittedName>
        <fullName evidence="2">Uncharacterized protein</fullName>
    </submittedName>
</protein>
<gene>
    <name evidence="2" type="ORF">EAS64_10730</name>
</gene>
<dbReference type="EMBL" id="RPFW01000002">
    <property type="protein sequence ID" value="TVZ05082.1"/>
    <property type="molecule type" value="Genomic_DNA"/>
</dbReference>